<reference evidence="2 3" key="1">
    <citation type="submission" date="2019-03" db="EMBL/GenBank/DDBJ databases">
        <title>Genomic analyses of the natural microbiome of Caenorhabditis elegans.</title>
        <authorList>
            <person name="Samuel B."/>
        </authorList>
    </citation>
    <scope>NUCLEOTIDE SEQUENCE [LARGE SCALE GENOMIC DNA]</scope>
    <source>
        <strain evidence="2 3">JUb89</strain>
    </source>
</reference>
<protein>
    <recommendedName>
        <fullName evidence="4">Lipoprotein</fullName>
    </recommendedName>
</protein>
<dbReference type="EMBL" id="SLVJ01000001">
    <property type="protein sequence ID" value="TCM70884.1"/>
    <property type="molecule type" value="Genomic_DNA"/>
</dbReference>
<evidence type="ECO:0000313" key="3">
    <source>
        <dbReference type="Proteomes" id="UP000294963"/>
    </source>
</evidence>
<gene>
    <name evidence="2" type="ORF">EC844_101158</name>
</gene>
<dbReference type="PROSITE" id="PS51257">
    <property type="entry name" value="PROKAR_LIPOPROTEIN"/>
    <property type="match status" value="1"/>
</dbReference>
<dbReference type="OrthoDB" id="6668858at2"/>
<name>A0A4R1Y1B2_ACICA</name>
<feature type="signal peptide" evidence="1">
    <location>
        <begin position="1"/>
        <end position="19"/>
    </location>
</feature>
<comment type="caution">
    <text evidence="2">The sequence shown here is derived from an EMBL/GenBank/DDBJ whole genome shotgun (WGS) entry which is preliminary data.</text>
</comment>
<evidence type="ECO:0008006" key="4">
    <source>
        <dbReference type="Google" id="ProtNLM"/>
    </source>
</evidence>
<proteinExistence type="predicted"/>
<dbReference type="Proteomes" id="UP000294963">
    <property type="component" value="Unassembled WGS sequence"/>
</dbReference>
<sequence length="786" mass="88953">MRLKTLTLSLLGLSLSACSTYSINSHSTTAASLQQKASQGLNAIYENPSFDYNGQFNVSVKPTIPGSTKSVAAQRDPQLERQMDQYLSRQKIALTQQQKQNLYKAMLQEEGDDYYSRRSAKKAEVVARLLSDLQFSYDGSVHYRQKMASFNLNTKYQKTNLSVESKVPMVVDFKNHKFYVNYFGLMPILVNPEYQNNMAYMDFSKYKGAIDQVDLKSLVAYLKENTNINYVLADAQQMSSLPLTTQDKAKGMVEKIRLNVSLEELVLQQKLFELVNTPYFEKKIFNFEKFVEAEAKRESSDVDERDYSRYGMSAEEIAAHKSSTQLYQLVEEHLYPDQDESDQVHSGEEVVYATEEVDGIEVEQVDAAAEAQGDDAAAAAEEDVAYAEAAEVADGLSEAQCEALAAQPAKARIGDVTYCGDAYEIQVFKYAQQKRDSDEESGLPFNFAEIEQLFEQYQSTELVDAEAFKVLWLKHGNEIKAALAKEKLNKVVMDVGLDAQGRAIYADYDVDFSIEKFADIKFKMDMNILNYGKATAIPQSHLKDAKTIEEMSKGSVVEDIVNSVSRSIGISSPAQDDEAEAVQGFDQQVSDLSKQIYLQTKSYTQTYQAVFVMMLTQFYPEQVKHYSVQQLNEIARVYAYSYADEEIYNPQGKELAELKKLIEIHGLQKRNQYDDGIGSSVYELVTQAMDSAKQDQTWTDIARQNKQPKAAFAQYYVKKFIAENDVEASQKPQLEATAQILAQAYLDARNNKLTAKSVALLKADADEFIDYNLYRETFIKTMKHYK</sequence>
<accession>A0A4R1Y1B2</accession>
<organism evidence="2 3">
    <name type="scientific">Acinetobacter calcoaceticus</name>
    <dbReference type="NCBI Taxonomy" id="471"/>
    <lineage>
        <taxon>Bacteria</taxon>
        <taxon>Pseudomonadati</taxon>
        <taxon>Pseudomonadota</taxon>
        <taxon>Gammaproteobacteria</taxon>
        <taxon>Moraxellales</taxon>
        <taxon>Moraxellaceae</taxon>
        <taxon>Acinetobacter</taxon>
        <taxon>Acinetobacter calcoaceticus/baumannii complex</taxon>
    </lineage>
</organism>
<keyword evidence="1" id="KW-0732">Signal</keyword>
<keyword evidence="3" id="KW-1185">Reference proteome</keyword>
<evidence type="ECO:0000256" key="1">
    <source>
        <dbReference type="SAM" id="SignalP"/>
    </source>
</evidence>
<dbReference type="AlphaFoldDB" id="A0A4R1Y1B2"/>
<evidence type="ECO:0000313" key="2">
    <source>
        <dbReference type="EMBL" id="TCM70884.1"/>
    </source>
</evidence>
<feature type="chain" id="PRO_5020967730" description="Lipoprotein" evidence="1">
    <location>
        <begin position="20"/>
        <end position="786"/>
    </location>
</feature>